<protein>
    <recommendedName>
        <fullName evidence="2">Beta-lactamase-related domain-containing protein</fullName>
    </recommendedName>
</protein>
<proteinExistence type="predicted"/>
<evidence type="ECO:0000259" key="2">
    <source>
        <dbReference type="Pfam" id="PF00144"/>
    </source>
</evidence>
<dbReference type="InterPro" id="IPR052907">
    <property type="entry name" value="Beta-lactamase/esterase"/>
</dbReference>
<name>A0A815NHV7_9BILA</name>
<dbReference type="InterPro" id="IPR001466">
    <property type="entry name" value="Beta-lactam-related"/>
</dbReference>
<dbReference type="PANTHER" id="PTHR43319">
    <property type="entry name" value="BETA-LACTAMASE-RELATED"/>
    <property type="match status" value="1"/>
</dbReference>
<feature type="signal peptide" evidence="1">
    <location>
        <begin position="1"/>
        <end position="23"/>
    </location>
</feature>
<keyword evidence="4" id="KW-1185">Reference proteome</keyword>
<organism evidence="3 4">
    <name type="scientific">Rotaria sordida</name>
    <dbReference type="NCBI Taxonomy" id="392033"/>
    <lineage>
        <taxon>Eukaryota</taxon>
        <taxon>Metazoa</taxon>
        <taxon>Spiralia</taxon>
        <taxon>Gnathifera</taxon>
        <taxon>Rotifera</taxon>
        <taxon>Eurotatoria</taxon>
        <taxon>Bdelloidea</taxon>
        <taxon>Philodinida</taxon>
        <taxon>Philodinidae</taxon>
        <taxon>Rotaria</taxon>
    </lineage>
</organism>
<dbReference type="EMBL" id="CAJNOL010001887">
    <property type="protein sequence ID" value="CAF1433381.1"/>
    <property type="molecule type" value="Genomic_DNA"/>
</dbReference>
<dbReference type="InterPro" id="IPR012338">
    <property type="entry name" value="Beta-lactam/transpept-like"/>
</dbReference>
<feature type="chain" id="PRO_5032583810" description="Beta-lactamase-related domain-containing protein" evidence="1">
    <location>
        <begin position="24"/>
        <end position="397"/>
    </location>
</feature>
<dbReference type="Proteomes" id="UP000663870">
    <property type="component" value="Unassembled WGS sequence"/>
</dbReference>
<dbReference type="AlphaFoldDB" id="A0A815NHV7"/>
<evidence type="ECO:0000313" key="3">
    <source>
        <dbReference type="EMBL" id="CAF1433381.1"/>
    </source>
</evidence>
<sequence>MNCYRAMHCSIFIVSVLTSTVVGYKYVDYNIHGTVTPGWEFVRDLFRDNFVQDRDLGASVAVYHQGKLVVGLSGGWFDQSRAKPYDDNALQVVFSTSKGLVAAAVALAVQRGLLDYSALVTRYWPEYGQYGKENTTVGDILSHRAGLPDVAVPFEQYMNWTAMIHTLEDQSPSWPPGSAHSYHPLTYGWLAGELVRRVDPKKRSFGQFIHDEISTPSIVEFYIGLPSTQEHRVSPLELNQISKEIMNDSITASIYSFNEPRLHQVEIPAVNGITNAWSLARFYSSLIGDLDHGKYKRVLNEDIMKLATKLNMPDGELDLVSQAHLPFGMGFMLFDKMLPRLGSGSFGHFGAGGSIGLAVPSQNISFAYVLNRLDITVAGLDPRIEPILTKLADVINK</sequence>
<dbReference type="SUPFAM" id="SSF56601">
    <property type="entry name" value="beta-lactamase/transpeptidase-like"/>
    <property type="match status" value="1"/>
</dbReference>
<accession>A0A815NHV7</accession>
<comment type="caution">
    <text evidence="3">The sequence shown here is derived from an EMBL/GenBank/DDBJ whole genome shotgun (WGS) entry which is preliminary data.</text>
</comment>
<evidence type="ECO:0000256" key="1">
    <source>
        <dbReference type="SAM" id="SignalP"/>
    </source>
</evidence>
<gene>
    <name evidence="3" type="ORF">JXQ802_LOCUS36565</name>
</gene>
<keyword evidence="1" id="KW-0732">Signal</keyword>
<dbReference type="Gene3D" id="3.40.710.10">
    <property type="entry name" value="DD-peptidase/beta-lactamase superfamily"/>
    <property type="match status" value="1"/>
</dbReference>
<reference evidence="3" key="1">
    <citation type="submission" date="2021-02" db="EMBL/GenBank/DDBJ databases">
        <authorList>
            <person name="Nowell W R."/>
        </authorList>
    </citation>
    <scope>NUCLEOTIDE SEQUENCE</scope>
</reference>
<dbReference type="Pfam" id="PF00144">
    <property type="entry name" value="Beta-lactamase"/>
    <property type="match status" value="1"/>
</dbReference>
<dbReference type="PANTHER" id="PTHR43319:SF3">
    <property type="entry name" value="BETA-LACTAMASE-RELATED DOMAIN-CONTAINING PROTEIN"/>
    <property type="match status" value="1"/>
</dbReference>
<evidence type="ECO:0000313" key="4">
    <source>
        <dbReference type="Proteomes" id="UP000663870"/>
    </source>
</evidence>
<feature type="domain" description="Beta-lactamase-related" evidence="2">
    <location>
        <begin position="47"/>
        <end position="374"/>
    </location>
</feature>